<gene>
    <name evidence="2" type="ORF">DPCES_2978</name>
</gene>
<dbReference type="EMBL" id="LK996017">
    <property type="protein sequence ID" value="CDX02865.1"/>
    <property type="molecule type" value="Genomic_DNA"/>
</dbReference>
<protein>
    <recommendedName>
        <fullName evidence="1">DUF1659 domain-containing protein</fullName>
    </recommendedName>
</protein>
<evidence type="ECO:0000259" key="1">
    <source>
        <dbReference type="Pfam" id="PF07872"/>
    </source>
</evidence>
<name>A0A098B3B3_DESHA</name>
<organism evidence="2">
    <name type="scientific">Desulfitobacterium hafniense</name>
    <name type="common">Desulfitobacterium frappieri</name>
    <dbReference type="NCBI Taxonomy" id="49338"/>
    <lineage>
        <taxon>Bacteria</taxon>
        <taxon>Bacillati</taxon>
        <taxon>Bacillota</taxon>
        <taxon>Clostridia</taxon>
        <taxon>Eubacteriales</taxon>
        <taxon>Desulfitobacteriaceae</taxon>
        <taxon>Desulfitobacterium</taxon>
    </lineage>
</organism>
<dbReference type="Pfam" id="PF07872">
    <property type="entry name" value="DUF1659"/>
    <property type="match status" value="1"/>
</dbReference>
<dbReference type="AlphaFoldDB" id="A0A098B3B3"/>
<sequence length="74" mass="8055">MAVTSTPLSSALVIVYQAGLTPLGAPVTRQKSLNGLRFDADEQAIYNAAHALFSLSQYSVLDVLNRKTFELLEE</sequence>
<dbReference type="PATRIC" id="fig|49338.4.peg.3202"/>
<dbReference type="RefSeq" id="WP_005811933.1">
    <property type="nucleotide sequence ID" value="NZ_CABKQQ010000034.1"/>
</dbReference>
<reference evidence="2" key="1">
    <citation type="submission" date="2014-07" db="EMBL/GenBank/DDBJ databases">
        <authorList>
            <person name="Hornung V.Bastian."/>
        </authorList>
    </citation>
    <scope>NUCLEOTIDE SEQUENCE</scope>
    <source>
        <strain evidence="2">PCE-S</strain>
    </source>
</reference>
<evidence type="ECO:0000313" key="2">
    <source>
        <dbReference type="EMBL" id="CDX02865.1"/>
    </source>
</evidence>
<accession>A0A098B3B3</accession>
<feature type="domain" description="DUF1659" evidence="1">
    <location>
        <begin position="2"/>
        <end position="72"/>
    </location>
</feature>
<proteinExistence type="predicted"/>
<dbReference type="InterPro" id="IPR012454">
    <property type="entry name" value="DUF1659"/>
</dbReference>